<dbReference type="Gramene" id="KCW63212">
    <property type="protein sequence ID" value="KCW63212"/>
    <property type="gene ID" value="EUGRSUZ_G00830"/>
</dbReference>
<gene>
    <name evidence="1" type="ORF">EUGRSUZ_G00830</name>
</gene>
<name>A0A059BAF3_EUCGR</name>
<sequence>MPVPIEAPPSLLRYNYRDALTKSIFFFEGHRLPPSQMVTWKRDFRSRRQREGGRQWVRWLRLDGGL</sequence>
<accession>A0A059BAF3</accession>
<reference evidence="1" key="1">
    <citation type="submission" date="2013-07" db="EMBL/GenBank/DDBJ databases">
        <title>The genome of Eucalyptus grandis.</title>
        <authorList>
            <person name="Schmutz J."/>
            <person name="Hayes R."/>
            <person name="Myburg A."/>
            <person name="Tuskan G."/>
            <person name="Grattapaglia D."/>
            <person name="Rokhsar D.S."/>
        </authorList>
    </citation>
    <scope>NUCLEOTIDE SEQUENCE</scope>
    <source>
        <tissue evidence="1">Leaf extractions</tissue>
    </source>
</reference>
<dbReference type="EMBL" id="KK198759">
    <property type="protein sequence ID" value="KCW63212.1"/>
    <property type="molecule type" value="Genomic_DNA"/>
</dbReference>
<evidence type="ECO:0000313" key="1">
    <source>
        <dbReference type="EMBL" id="KCW63212.1"/>
    </source>
</evidence>
<proteinExistence type="predicted"/>
<dbReference type="InParanoid" id="A0A059BAF3"/>
<organism evidence="1">
    <name type="scientific">Eucalyptus grandis</name>
    <name type="common">Flooded gum</name>
    <dbReference type="NCBI Taxonomy" id="71139"/>
    <lineage>
        <taxon>Eukaryota</taxon>
        <taxon>Viridiplantae</taxon>
        <taxon>Streptophyta</taxon>
        <taxon>Embryophyta</taxon>
        <taxon>Tracheophyta</taxon>
        <taxon>Spermatophyta</taxon>
        <taxon>Magnoliopsida</taxon>
        <taxon>eudicotyledons</taxon>
        <taxon>Gunneridae</taxon>
        <taxon>Pentapetalae</taxon>
        <taxon>rosids</taxon>
        <taxon>malvids</taxon>
        <taxon>Myrtales</taxon>
        <taxon>Myrtaceae</taxon>
        <taxon>Myrtoideae</taxon>
        <taxon>Eucalypteae</taxon>
        <taxon>Eucalyptus</taxon>
    </lineage>
</organism>
<protein>
    <submittedName>
        <fullName evidence="1">Uncharacterized protein</fullName>
    </submittedName>
</protein>
<dbReference type="AlphaFoldDB" id="A0A059BAF3"/>